<evidence type="ECO:0000256" key="3">
    <source>
        <dbReference type="ARBA" id="ARBA00012438"/>
    </source>
</evidence>
<dbReference type="InterPro" id="IPR035965">
    <property type="entry name" value="PAS-like_dom_sf"/>
</dbReference>
<dbReference type="InterPro" id="IPR000014">
    <property type="entry name" value="PAS"/>
</dbReference>
<dbReference type="Pfam" id="PF00512">
    <property type="entry name" value="HisKA"/>
    <property type="match status" value="1"/>
</dbReference>
<keyword evidence="16" id="KW-1185">Reference proteome</keyword>
<feature type="modified residue" description="4-aspartylphosphate" evidence="10">
    <location>
        <position position="996"/>
    </location>
</feature>
<dbReference type="SUPFAM" id="SSF55785">
    <property type="entry name" value="PYP-like sensor domain (PAS domain)"/>
    <property type="match status" value="2"/>
</dbReference>
<dbReference type="EMBL" id="FNRK01000001">
    <property type="protein sequence ID" value="SDZ91379.1"/>
    <property type="molecule type" value="Genomic_DNA"/>
</dbReference>
<evidence type="ECO:0000256" key="6">
    <source>
        <dbReference type="ARBA" id="ARBA00022777"/>
    </source>
</evidence>
<evidence type="ECO:0000259" key="14">
    <source>
        <dbReference type="PROSITE" id="PS50113"/>
    </source>
</evidence>
<dbReference type="InterPro" id="IPR001789">
    <property type="entry name" value="Sig_transdc_resp-reg_receiver"/>
</dbReference>
<dbReference type="CDD" id="cd00130">
    <property type="entry name" value="PAS"/>
    <property type="match status" value="1"/>
</dbReference>
<evidence type="ECO:0000256" key="2">
    <source>
        <dbReference type="ARBA" id="ARBA00006402"/>
    </source>
</evidence>
<evidence type="ECO:0000256" key="1">
    <source>
        <dbReference type="ARBA" id="ARBA00000085"/>
    </source>
</evidence>
<feature type="modified residue" description="4-aspartylphosphate" evidence="10">
    <location>
        <position position="1135"/>
    </location>
</feature>
<dbReference type="CDD" id="cd16922">
    <property type="entry name" value="HATPase_EvgS-ArcB-TorS-like"/>
    <property type="match status" value="1"/>
</dbReference>
<dbReference type="SMART" id="SM00086">
    <property type="entry name" value="PAC"/>
    <property type="match status" value="3"/>
</dbReference>
<dbReference type="InterPro" id="IPR003594">
    <property type="entry name" value="HATPase_dom"/>
</dbReference>
<dbReference type="Pfam" id="PF00072">
    <property type="entry name" value="Response_reg"/>
    <property type="match status" value="2"/>
</dbReference>
<name>A0A1H3WW70_9FIRM</name>
<feature type="domain" description="PAC" evidence="14">
    <location>
        <begin position="102"/>
        <end position="153"/>
    </location>
</feature>
<dbReference type="Gene3D" id="1.10.287.130">
    <property type="match status" value="1"/>
</dbReference>
<dbReference type="Gene3D" id="3.30.565.10">
    <property type="entry name" value="Histidine kinase-like ATPase, C-terminal domain"/>
    <property type="match status" value="1"/>
</dbReference>
<protein>
    <recommendedName>
        <fullName evidence="9">Circadian input-output histidine kinase CikA</fullName>
        <ecNumber evidence="3">2.7.13.3</ecNumber>
    </recommendedName>
    <alternativeName>
        <fullName evidence="4">Stage 0 sporulation protein A homolog</fullName>
    </alternativeName>
</protein>
<dbReference type="PROSITE" id="PS50109">
    <property type="entry name" value="HIS_KIN"/>
    <property type="match status" value="1"/>
</dbReference>
<evidence type="ECO:0000313" key="16">
    <source>
        <dbReference type="Proteomes" id="UP000199394"/>
    </source>
</evidence>
<organism evidence="15 16">
    <name type="scientific">Eubacterium aggregans</name>
    <dbReference type="NCBI Taxonomy" id="81409"/>
    <lineage>
        <taxon>Bacteria</taxon>
        <taxon>Bacillati</taxon>
        <taxon>Bacillota</taxon>
        <taxon>Clostridia</taxon>
        <taxon>Eubacteriales</taxon>
        <taxon>Eubacteriaceae</taxon>
        <taxon>Eubacterium</taxon>
    </lineage>
</organism>
<dbReference type="GO" id="GO:0000155">
    <property type="term" value="F:phosphorelay sensor kinase activity"/>
    <property type="evidence" value="ECO:0007669"/>
    <property type="project" value="InterPro"/>
</dbReference>
<dbReference type="PROSITE" id="PS50110">
    <property type="entry name" value="RESPONSE_REGULATORY"/>
    <property type="match status" value="2"/>
</dbReference>
<dbReference type="SUPFAM" id="SSF55874">
    <property type="entry name" value="ATPase domain of HSP90 chaperone/DNA topoisomerase II/histidine kinase"/>
    <property type="match status" value="1"/>
</dbReference>
<evidence type="ECO:0000313" key="15">
    <source>
        <dbReference type="EMBL" id="SDZ91379.1"/>
    </source>
</evidence>
<feature type="domain" description="PAC" evidence="14">
    <location>
        <begin position="231"/>
        <end position="284"/>
    </location>
</feature>
<comment type="catalytic activity">
    <reaction evidence="1">
        <text>ATP + protein L-histidine = ADP + protein N-phospho-L-histidine.</text>
        <dbReference type="EC" id="2.7.13.3"/>
    </reaction>
</comment>
<feature type="domain" description="Histidine kinase" evidence="11">
    <location>
        <begin position="699"/>
        <end position="922"/>
    </location>
</feature>
<keyword evidence="7" id="KW-0902">Two-component regulatory system</keyword>
<dbReference type="InterPro" id="IPR036097">
    <property type="entry name" value="HisK_dim/P_sf"/>
</dbReference>
<evidence type="ECO:0000256" key="4">
    <source>
        <dbReference type="ARBA" id="ARBA00018672"/>
    </source>
</evidence>
<evidence type="ECO:0000259" key="12">
    <source>
        <dbReference type="PROSITE" id="PS50110"/>
    </source>
</evidence>
<feature type="domain" description="Response regulatory" evidence="12">
    <location>
        <begin position="1083"/>
        <end position="1204"/>
    </location>
</feature>
<evidence type="ECO:0000256" key="8">
    <source>
        <dbReference type="ARBA" id="ARBA00024867"/>
    </source>
</evidence>
<dbReference type="PANTHER" id="PTHR45339">
    <property type="entry name" value="HYBRID SIGNAL TRANSDUCTION HISTIDINE KINASE J"/>
    <property type="match status" value="1"/>
</dbReference>
<dbReference type="Pfam" id="PF08447">
    <property type="entry name" value="PAS_3"/>
    <property type="match status" value="1"/>
</dbReference>
<dbReference type="PROSITE" id="PS50112">
    <property type="entry name" value="PAS"/>
    <property type="match status" value="1"/>
</dbReference>
<dbReference type="InterPro" id="IPR036890">
    <property type="entry name" value="HATPase_C_sf"/>
</dbReference>
<dbReference type="FunFam" id="3.30.565.10:FF:000010">
    <property type="entry name" value="Sensor histidine kinase RcsC"/>
    <property type="match status" value="1"/>
</dbReference>
<evidence type="ECO:0000259" key="13">
    <source>
        <dbReference type="PROSITE" id="PS50112"/>
    </source>
</evidence>
<evidence type="ECO:0000256" key="10">
    <source>
        <dbReference type="PROSITE-ProRule" id="PRU00169"/>
    </source>
</evidence>
<dbReference type="SUPFAM" id="SSF47384">
    <property type="entry name" value="Homodimeric domain of signal transducing histidine kinase"/>
    <property type="match status" value="1"/>
</dbReference>
<dbReference type="PROSITE" id="PS50113">
    <property type="entry name" value="PAC"/>
    <property type="match status" value="2"/>
</dbReference>
<dbReference type="CDD" id="cd17546">
    <property type="entry name" value="REC_hyHK_CKI1_RcsC-like"/>
    <property type="match status" value="2"/>
</dbReference>
<comment type="similarity">
    <text evidence="2">In the N-terminal section; belongs to the phytochrome family.</text>
</comment>
<dbReference type="CDD" id="cd00082">
    <property type="entry name" value="HisKA"/>
    <property type="match status" value="1"/>
</dbReference>
<dbReference type="Proteomes" id="UP000199394">
    <property type="component" value="Unassembled WGS sequence"/>
</dbReference>
<keyword evidence="6" id="KW-0418">Kinase</keyword>
<dbReference type="SUPFAM" id="SSF52172">
    <property type="entry name" value="CheY-like"/>
    <property type="match status" value="2"/>
</dbReference>
<sequence length="1209" mass="137518">MNKKKTGGKRFSHESAATKNFDANQIQLQNIINAIPGGVAIYRVTDIFETVYFSDGVPALTGYTVEEYRERIKGDAAVMTHPEDTARVVKELNRALEDGTVADFDFRKTHRDGSIVWVHLQGCRIGEEDGAPLLQCVFHNITRQKAIEQKLREKEAIYDIAMDNTDVNIWRYDIYSDCLTQFPQSVKAHAGFPQKIENFIQTVLDSGFVKPESRQDFRQLYERVSQGEDNVSEDIWFATEDGKGWWCERIRHSIIRDDTGRPLYAIGVGRNITQEMKALVEKQQMELAISSTSISMWTYDIQTGVYQSNNQGESNNQGAENIGFFASSPGGYTRIIELGYVAPESELDFIKLHHSLEQGQPSATAIIRYNTLKTPVEWQRITYSTIFSNAGEPVIGVAVGEDITEFMNAKKRFSDELHFQEQDITGNVLVKVRSNLTQDRVERYMARDTVGISHDGMTYTVGVQALAATGYTQKEQDHIRYMLNAQRVMKAFEKGDTSYSLDYQRKSHDGRVIWVNTMVRTFQDPESGDIKSFMYTYDIDQERTTQLLINRLIDIDFEFLGIIDTAQETLYCMRHNMVGHRYGTGILVDYEEATGNTIDKYIVSDQREMIREAFALSTIKQRLEKDDAYSCTFSVEIEGEEYRKRWKYTYLDESRTRIVMIRSDVTELFFQQERQQGILREALKQAEQASVAKTEFLSRMSHEIRTPMNAIIGMSALAAQNVEDRKQVTDYLSKVGISARFLLSLINDILDMSRIESGKITIKEEEIPFEEFIADINAIGYELASGKEVDYDCMITSFVEQSYLGDAMKLQQIIINLISNAVKFTPAGGKVQFIVHQSGVNDGKAHLRFTVNDTGIGISESFMPRIFDPFEQQHSGSTSPYGGTGLGLAICKNLVELMGGTIAVNSIEGVGTEFTVDITLGINADKKHLYQLKSQINWNSLSILIVDDEVGICRQTQRIFQEMGAVAEWVESGQKALDKVEKRQLRQQSYDVILIDWKMPEMDGIETTRRIRQLVGPDVTIIIMTAYDWASIETEAKMAGVNFLMTKPLFKASLCSTFEKIYNQKEREIEAIKPRSYDFKGKRVLLVEDHILNVEVARRLLEVKGITVEVAENGLRAIEMFTLAPVGYYDMILMDIRMPVMDGLTATKTIRQLQKETAKTIPIVAMSANAFEEDMEKSRYAGMNYHLAKPIAPQMLYDTLERIWSEAKK</sequence>
<dbReference type="NCBIfam" id="TIGR00229">
    <property type="entry name" value="sensory_box"/>
    <property type="match status" value="1"/>
</dbReference>
<gene>
    <name evidence="15" type="ORF">SAMN04515656_101115</name>
</gene>
<dbReference type="InterPro" id="IPR003661">
    <property type="entry name" value="HisK_dim/P_dom"/>
</dbReference>
<dbReference type="RefSeq" id="WP_090304116.1">
    <property type="nucleotide sequence ID" value="NZ_FNRK01000001.1"/>
</dbReference>
<dbReference type="PRINTS" id="PR00344">
    <property type="entry name" value="BCTRLSENSOR"/>
</dbReference>
<dbReference type="InterPro" id="IPR004358">
    <property type="entry name" value="Sig_transdc_His_kin-like_C"/>
</dbReference>
<dbReference type="Pfam" id="PF13426">
    <property type="entry name" value="PAS_9"/>
    <property type="match status" value="1"/>
</dbReference>
<dbReference type="InterPro" id="IPR001610">
    <property type="entry name" value="PAC"/>
</dbReference>
<dbReference type="SMART" id="SM00448">
    <property type="entry name" value="REC"/>
    <property type="match status" value="2"/>
</dbReference>
<dbReference type="InterPro" id="IPR011006">
    <property type="entry name" value="CheY-like_superfamily"/>
</dbReference>
<dbReference type="STRING" id="81409.SAMN04515656_101115"/>
<dbReference type="SMART" id="SM00387">
    <property type="entry name" value="HATPase_c"/>
    <property type="match status" value="1"/>
</dbReference>
<accession>A0A1H3WW70</accession>
<dbReference type="EC" id="2.7.13.3" evidence="3"/>
<dbReference type="SMART" id="SM00388">
    <property type="entry name" value="HisKA"/>
    <property type="match status" value="1"/>
</dbReference>
<dbReference type="Gene3D" id="3.40.50.2300">
    <property type="match status" value="2"/>
</dbReference>
<dbReference type="OrthoDB" id="9804263at2"/>
<keyword evidence="6" id="KW-0808">Transferase</keyword>
<dbReference type="AlphaFoldDB" id="A0A1H3WW70"/>
<evidence type="ECO:0000259" key="11">
    <source>
        <dbReference type="PROSITE" id="PS50109"/>
    </source>
</evidence>
<dbReference type="InterPro" id="IPR005467">
    <property type="entry name" value="His_kinase_dom"/>
</dbReference>
<evidence type="ECO:0000256" key="9">
    <source>
        <dbReference type="ARBA" id="ARBA00074306"/>
    </source>
</evidence>
<feature type="domain" description="Response regulatory" evidence="12">
    <location>
        <begin position="942"/>
        <end position="1062"/>
    </location>
</feature>
<keyword evidence="5 10" id="KW-0597">Phosphoprotein</keyword>
<evidence type="ECO:0000256" key="5">
    <source>
        <dbReference type="ARBA" id="ARBA00022553"/>
    </source>
</evidence>
<feature type="domain" description="PAS" evidence="13">
    <location>
        <begin position="24"/>
        <end position="99"/>
    </location>
</feature>
<dbReference type="PANTHER" id="PTHR45339:SF3">
    <property type="entry name" value="HISTIDINE KINASE"/>
    <property type="match status" value="1"/>
</dbReference>
<proteinExistence type="inferred from homology"/>
<dbReference type="Gene3D" id="3.30.450.20">
    <property type="entry name" value="PAS domain"/>
    <property type="match status" value="2"/>
</dbReference>
<reference evidence="15 16" key="1">
    <citation type="submission" date="2016-10" db="EMBL/GenBank/DDBJ databases">
        <authorList>
            <person name="de Groot N.N."/>
        </authorList>
    </citation>
    <scope>NUCLEOTIDE SEQUENCE [LARGE SCALE GENOMIC DNA]</scope>
    <source>
        <strain evidence="15 16">SR12</strain>
    </source>
</reference>
<dbReference type="InterPro" id="IPR000700">
    <property type="entry name" value="PAS-assoc_C"/>
</dbReference>
<dbReference type="Pfam" id="PF02518">
    <property type="entry name" value="HATPase_c"/>
    <property type="match status" value="1"/>
</dbReference>
<evidence type="ECO:0000256" key="7">
    <source>
        <dbReference type="ARBA" id="ARBA00023012"/>
    </source>
</evidence>
<dbReference type="InterPro" id="IPR013655">
    <property type="entry name" value="PAS_fold_3"/>
</dbReference>
<comment type="function">
    <text evidence="8">May play the central regulatory role in sporulation. It may be an element of the effector pathway responsible for the activation of sporulation genes in response to nutritional stress. Spo0A may act in concert with spo0H (a sigma factor) to control the expression of some genes that are critical to the sporulation process.</text>
</comment>